<dbReference type="Gene3D" id="3.40.630.30">
    <property type="match status" value="1"/>
</dbReference>
<dbReference type="InterPro" id="IPR052777">
    <property type="entry name" value="Acetyltransferase_Enz"/>
</dbReference>
<comment type="caution">
    <text evidence="2">The sequence shown here is derived from an EMBL/GenBank/DDBJ whole genome shotgun (WGS) entry which is preliminary data.</text>
</comment>
<dbReference type="PROSITE" id="PS51186">
    <property type="entry name" value="GNAT"/>
    <property type="match status" value="1"/>
</dbReference>
<dbReference type="EMBL" id="VSSQ01001628">
    <property type="protein sequence ID" value="MPM09912.1"/>
    <property type="molecule type" value="Genomic_DNA"/>
</dbReference>
<dbReference type="PANTHER" id="PTHR43305:SF1">
    <property type="entry name" value="FAMILY N-ACETYLTRANSFERASE, PUTATIVE (AFU_ORTHOLOGUE AFUA_2G01380)-RELATED"/>
    <property type="match status" value="1"/>
</dbReference>
<organism evidence="2">
    <name type="scientific">bioreactor metagenome</name>
    <dbReference type="NCBI Taxonomy" id="1076179"/>
    <lineage>
        <taxon>unclassified sequences</taxon>
        <taxon>metagenomes</taxon>
        <taxon>ecological metagenomes</taxon>
    </lineage>
</organism>
<reference evidence="2" key="1">
    <citation type="submission" date="2019-08" db="EMBL/GenBank/DDBJ databases">
        <authorList>
            <person name="Kucharzyk K."/>
            <person name="Murdoch R.W."/>
            <person name="Higgins S."/>
            <person name="Loffler F."/>
        </authorList>
    </citation>
    <scope>NUCLEOTIDE SEQUENCE</scope>
</reference>
<sequence>MGLTLELAYDDPKEICTLFQEYTDMLVRESPSFAGYLKIQHYDAELDDLRGKYGLPGGRLYLARVDGAAAGCVALRRLDEARCELKRMYVRPPYRAQGISAALMDRILTDAREIGYKKLLLDTLPFLTTAIAMYRRRGFVEIASYNDSPLPETIYMELEL</sequence>
<evidence type="ECO:0000313" key="2">
    <source>
        <dbReference type="EMBL" id="MPM09912.1"/>
    </source>
</evidence>
<proteinExistence type="predicted"/>
<dbReference type="AlphaFoldDB" id="A0A644X1A2"/>
<dbReference type="SUPFAM" id="SSF55729">
    <property type="entry name" value="Acyl-CoA N-acyltransferases (Nat)"/>
    <property type="match status" value="1"/>
</dbReference>
<protein>
    <recommendedName>
        <fullName evidence="1">N-acetyltransferase domain-containing protein</fullName>
    </recommendedName>
</protein>
<gene>
    <name evidence="2" type="ORF">SDC9_56236</name>
</gene>
<feature type="domain" description="N-acetyltransferase" evidence="1">
    <location>
        <begin position="13"/>
        <end position="160"/>
    </location>
</feature>
<dbReference type="Pfam" id="PF00583">
    <property type="entry name" value="Acetyltransf_1"/>
    <property type="match status" value="1"/>
</dbReference>
<dbReference type="GO" id="GO:0016747">
    <property type="term" value="F:acyltransferase activity, transferring groups other than amino-acyl groups"/>
    <property type="evidence" value="ECO:0007669"/>
    <property type="project" value="InterPro"/>
</dbReference>
<dbReference type="InterPro" id="IPR016181">
    <property type="entry name" value="Acyl_CoA_acyltransferase"/>
</dbReference>
<name>A0A644X1A2_9ZZZZ</name>
<dbReference type="CDD" id="cd04301">
    <property type="entry name" value="NAT_SF"/>
    <property type="match status" value="1"/>
</dbReference>
<dbReference type="PANTHER" id="PTHR43305">
    <property type="entry name" value="FAMILY N-ACETYLTRANSFERASE, PUTATIVE (AFU_ORTHOLOGUE AFUA_2G01380)-RELATED"/>
    <property type="match status" value="1"/>
</dbReference>
<evidence type="ECO:0000259" key="1">
    <source>
        <dbReference type="PROSITE" id="PS51186"/>
    </source>
</evidence>
<dbReference type="InterPro" id="IPR000182">
    <property type="entry name" value="GNAT_dom"/>
</dbReference>
<accession>A0A644X1A2</accession>